<dbReference type="PROSITE" id="PS50158">
    <property type="entry name" value="ZF_CCHC"/>
    <property type="match status" value="1"/>
</dbReference>
<evidence type="ECO:0000259" key="3">
    <source>
        <dbReference type="PROSITE" id="PS50158"/>
    </source>
</evidence>
<keyword evidence="1" id="KW-0479">Metal-binding</keyword>
<gene>
    <name evidence="4" type="ORF">AK812_SmicGene34305</name>
</gene>
<proteinExistence type="predicted"/>
<keyword evidence="1" id="KW-0863">Zinc-finger</keyword>
<evidence type="ECO:0000256" key="1">
    <source>
        <dbReference type="PROSITE-ProRule" id="PRU00047"/>
    </source>
</evidence>
<evidence type="ECO:0000313" key="5">
    <source>
        <dbReference type="Proteomes" id="UP000186817"/>
    </source>
</evidence>
<evidence type="ECO:0000313" key="4">
    <source>
        <dbReference type="EMBL" id="OLP84800.1"/>
    </source>
</evidence>
<keyword evidence="5" id="KW-1185">Reference proteome</keyword>
<accession>A0A1Q9CPF4</accession>
<comment type="caution">
    <text evidence="4">The sequence shown here is derived from an EMBL/GenBank/DDBJ whole genome shotgun (WGS) entry which is preliminary data.</text>
</comment>
<dbReference type="SMART" id="SM00343">
    <property type="entry name" value="ZnF_C2HC"/>
    <property type="match status" value="1"/>
</dbReference>
<dbReference type="InterPro" id="IPR036875">
    <property type="entry name" value="Znf_CCHC_sf"/>
</dbReference>
<dbReference type="SUPFAM" id="SSF57756">
    <property type="entry name" value="Retrovirus zinc finger-like domains"/>
    <property type="match status" value="1"/>
</dbReference>
<protein>
    <recommendedName>
        <fullName evidence="3">CCHC-type domain-containing protein</fullName>
    </recommendedName>
</protein>
<feature type="region of interest" description="Disordered" evidence="2">
    <location>
        <begin position="275"/>
        <end position="330"/>
    </location>
</feature>
<dbReference type="Proteomes" id="UP000186817">
    <property type="component" value="Unassembled WGS sequence"/>
</dbReference>
<feature type="compositionally biased region" description="Basic and acidic residues" evidence="2">
    <location>
        <begin position="571"/>
        <end position="591"/>
    </location>
</feature>
<dbReference type="GO" id="GO:0003676">
    <property type="term" value="F:nucleic acid binding"/>
    <property type="evidence" value="ECO:0007669"/>
    <property type="project" value="InterPro"/>
</dbReference>
<reference evidence="4 5" key="1">
    <citation type="submission" date="2016-02" db="EMBL/GenBank/DDBJ databases">
        <title>Genome analysis of coral dinoflagellate symbionts highlights evolutionary adaptations to a symbiotic lifestyle.</title>
        <authorList>
            <person name="Aranda M."/>
            <person name="Li Y."/>
            <person name="Liew Y.J."/>
            <person name="Baumgarten S."/>
            <person name="Simakov O."/>
            <person name="Wilson M."/>
            <person name="Piel J."/>
            <person name="Ashoor H."/>
            <person name="Bougouffa S."/>
            <person name="Bajic V.B."/>
            <person name="Ryu T."/>
            <person name="Ravasi T."/>
            <person name="Bayer T."/>
            <person name="Micklem G."/>
            <person name="Kim H."/>
            <person name="Bhak J."/>
            <person name="Lajeunesse T.C."/>
            <person name="Voolstra C.R."/>
        </authorList>
    </citation>
    <scope>NUCLEOTIDE SEQUENCE [LARGE SCALE GENOMIC DNA]</scope>
    <source>
        <strain evidence="4 5">CCMP2467</strain>
    </source>
</reference>
<feature type="region of interest" description="Disordered" evidence="2">
    <location>
        <begin position="665"/>
        <end position="684"/>
    </location>
</feature>
<dbReference type="GO" id="GO:0008270">
    <property type="term" value="F:zinc ion binding"/>
    <property type="evidence" value="ECO:0007669"/>
    <property type="project" value="UniProtKB-KW"/>
</dbReference>
<sequence length="884" mass="100067">MLAGASTTAGALLPKPRRQNRCSASEAPTAEPDLQDVALAFAQGALGSHGAWGGQCFYKAKPIMNYPSIELILPIPRSLYVEDDGSPSTETPSSASVRGGGQFSCVDESIQDSFTGVEGERSFGGQNDGIDGVIVWEEVQDEGSHGTHNYAAGVIFLAVELIPVPMKLHFAVNMTVCVPRKAAVGPLPAIVRCLLSQLVMLRVQDFSASIRTFIEQAVHKDVMVDINDRTTYLDLRSKLLQYERSYGGKGKGDVKGKRVVCYNCGKTGHIASECWSAPADNKGKGKKGKIRNVREDEDPESWNESSQHEHQQRGSQDSGNVRRAGDVRGNERVRRIETGRMPIIEEVEDEEDFIDLGALFAGFSSDATVRMVKMIPVCDMSMGDDGDYEKDELHWWYESTRGVQGKEKAVRKLTVKKEIEEDLEGMKYEEGWMFLRSGRPVRIDWDAESTYNPRKDEVKAFPYRTTLLTTYRDDEVNWSDLEFFECGEEWTGRERIKITASKEWNVVVTIMERYPCGMEEYGKYVNTFSASSELQKESEREKSLTKPSEEEKDRDEVMKDLDAMDSGKVTPADDERKAYDEKEEKRKELEKGLPSIGESMEEKMNVGGIELTPESTLKEMRKACEILGVGKTGSKAQVWKRMKEAVATSKLKELVEISKKIDEEFSRRPEGEKRPEPPSEEERKLHELARLPKADWCESCTATRSREDNFEVSEKKHEASLVSMDFKFTGTRDEENAKEPKDTLAISLVMVDQETKFVHVIPVSTKEATAYLVEEVCRVLMLLNSKVILRTDTEPAMISLRKKVQGIRKLKKLETEIQDVAPDAHEGKDNFRMHVDRMRQDQILRQAQRIEVKEMMLKMMLKTLVRAKEEEYGTEVIEVRLLKK</sequence>
<feature type="compositionally biased region" description="Low complexity" evidence="2">
    <location>
        <begin position="1"/>
        <end position="13"/>
    </location>
</feature>
<evidence type="ECO:0000256" key="2">
    <source>
        <dbReference type="SAM" id="MobiDB-lite"/>
    </source>
</evidence>
<organism evidence="4 5">
    <name type="scientific">Symbiodinium microadriaticum</name>
    <name type="common">Dinoflagellate</name>
    <name type="synonym">Zooxanthella microadriatica</name>
    <dbReference type="NCBI Taxonomy" id="2951"/>
    <lineage>
        <taxon>Eukaryota</taxon>
        <taxon>Sar</taxon>
        <taxon>Alveolata</taxon>
        <taxon>Dinophyceae</taxon>
        <taxon>Suessiales</taxon>
        <taxon>Symbiodiniaceae</taxon>
        <taxon>Symbiodinium</taxon>
    </lineage>
</organism>
<feature type="compositionally biased region" description="Basic and acidic residues" evidence="2">
    <location>
        <begin position="534"/>
        <end position="562"/>
    </location>
</feature>
<dbReference type="EMBL" id="LSRX01001018">
    <property type="protein sequence ID" value="OLP84800.1"/>
    <property type="molecule type" value="Genomic_DNA"/>
</dbReference>
<dbReference type="Gene3D" id="4.10.60.10">
    <property type="entry name" value="Zinc finger, CCHC-type"/>
    <property type="match status" value="1"/>
</dbReference>
<dbReference type="AlphaFoldDB" id="A0A1Q9CPF4"/>
<dbReference type="InterPro" id="IPR001878">
    <property type="entry name" value="Znf_CCHC"/>
</dbReference>
<name>A0A1Q9CPF4_SYMMI</name>
<dbReference type="OrthoDB" id="425378at2759"/>
<dbReference type="Pfam" id="PF00098">
    <property type="entry name" value="zf-CCHC"/>
    <property type="match status" value="1"/>
</dbReference>
<feature type="region of interest" description="Disordered" evidence="2">
    <location>
        <begin position="532"/>
        <end position="599"/>
    </location>
</feature>
<keyword evidence="1" id="KW-0862">Zinc</keyword>
<feature type="region of interest" description="Disordered" evidence="2">
    <location>
        <begin position="1"/>
        <end position="29"/>
    </location>
</feature>
<feature type="domain" description="CCHC-type" evidence="3">
    <location>
        <begin position="261"/>
        <end position="274"/>
    </location>
</feature>